<evidence type="ECO:0000313" key="3">
    <source>
        <dbReference type="EMBL" id="UOO89405.1"/>
    </source>
</evidence>
<reference evidence="3 4" key="1">
    <citation type="journal article" date="2022" name="Res Sq">
        <title>Evolution of multicellular longitudinally dividing oral cavity symbionts (Neisseriaceae).</title>
        <authorList>
            <person name="Nyongesa S."/>
            <person name="Weber P."/>
            <person name="Bernet E."/>
            <person name="Pullido F."/>
            <person name="Nieckarz M."/>
            <person name="Delaby M."/>
            <person name="Nieves C."/>
            <person name="Viehboeck T."/>
            <person name="Krause N."/>
            <person name="Rivera-Millot A."/>
            <person name="Nakamura A."/>
            <person name="Vischer N."/>
            <person name="VanNieuwenhze M."/>
            <person name="Brun Y."/>
            <person name="Cava F."/>
            <person name="Bulgheresi S."/>
            <person name="Veyrier F."/>
        </authorList>
    </citation>
    <scope>NUCLEOTIDE SEQUENCE [LARGE SCALE GENOMIC DNA]</scope>
    <source>
        <strain evidence="3 4">SN4</strain>
    </source>
</reference>
<dbReference type="PRINTS" id="PR00040">
    <property type="entry name" value="HTHMERR"/>
</dbReference>
<protein>
    <submittedName>
        <fullName evidence="3">MerR family transcriptional regulator</fullName>
    </submittedName>
</protein>
<dbReference type="InterPro" id="IPR000551">
    <property type="entry name" value="MerR-type_HTH_dom"/>
</dbReference>
<dbReference type="EMBL" id="CP091511">
    <property type="protein sequence ID" value="UOO89405.1"/>
    <property type="molecule type" value="Genomic_DNA"/>
</dbReference>
<organism evidence="3 4">
    <name type="scientific">Vitreoscilla massiliensis</name>
    <dbReference type="NCBI Taxonomy" id="1689272"/>
    <lineage>
        <taxon>Bacteria</taxon>
        <taxon>Pseudomonadati</taxon>
        <taxon>Pseudomonadota</taxon>
        <taxon>Betaproteobacteria</taxon>
        <taxon>Neisseriales</taxon>
        <taxon>Neisseriaceae</taxon>
        <taxon>Vitreoscilla</taxon>
    </lineage>
</organism>
<gene>
    <name evidence="3" type="ORF">LVJ82_00010</name>
</gene>
<evidence type="ECO:0000259" key="2">
    <source>
        <dbReference type="PROSITE" id="PS50937"/>
    </source>
</evidence>
<dbReference type="SMART" id="SM00422">
    <property type="entry name" value="HTH_MERR"/>
    <property type="match status" value="1"/>
</dbReference>
<evidence type="ECO:0000313" key="4">
    <source>
        <dbReference type="Proteomes" id="UP000832011"/>
    </source>
</evidence>
<dbReference type="SUPFAM" id="SSF46955">
    <property type="entry name" value="Putative DNA-binding domain"/>
    <property type="match status" value="1"/>
</dbReference>
<dbReference type="Proteomes" id="UP000832011">
    <property type="component" value="Chromosome"/>
</dbReference>
<dbReference type="PANTHER" id="PTHR30204:SF97">
    <property type="entry name" value="MERR FAMILY REGULATORY PROTEIN"/>
    <property type="match status" value="1"/>
</dbReference>
<keyword evidence="4" id="KW-1185">Reference proteome</keyword>
<dbReference type="PANTHER" id="PTHR30204">
    <property type="entry name" value="REDOX-CYCLING DRUG-SENSING TRANSCRIPTIONAL ACTIVATOR SOXR"/>
    <property type="match status" value="1"/>
</dbReference>
<dbReference type="Pfam" id="PF13411">
    <property type="entry name" value="MerR_1"/>
    <property type="match status" value="1"/>
</dbReference>
<proteinExistence type="predicted"/>
<dbReference type="InterPro" id="IPR009061">
    <property type="entry name" value="DNA-bd_dom_put_sf"/>
</dbReference>
<dbReference type="InterPro" id="IPR047057">
    <property type="entry name" value="MerR_fam"/>
</dbReference>
<dbReference type="PROSITE" id="PS50937">
    <property type="entry name" value="HTH_MERR_2"/>
    <property type="match status" value="1"/>
</dbReference>
<dbReference type="Gene3D" id="1.10.1660.10">
    <property type="match status" value="1"/>
</dbReference>
<feature type="domain" description="HTH merR-type" evidence="2">
    <location>
        <begin position="1"/>
        <end position="69"/>
    </location>
</feature>
<dbReference type="PROSITE" id="PS00552">
    <property type="entry name" value="HTH_MERR_1"/>
    <property type="match status" value="1"/>
</dbReference>
<keyword evidence="1" id="KW-0238">DNA-binding</keyword>
<name>A0ABY4E212_9NEIS</name>
<dbReference type="RefSeq" id="WP_058357103.1">
    <property type="nucleotide sequence ID" value="NZ_CABKVG010000010.1"/>
</dbReference>
<accession>A0ABY4E212</accession>
<evidence type="ECO:0000256" key="1">
    <source>
        <dbReference type="ARBA" id="ARBA00023125"/>
    </source>
</evidence>
<sequence length="130" mass="14430">MIDIATLAKQSGIAAHTLRYYDSRGLITAVSRSGLKRVYADGVWLNLRLIHLGQKVGMSLQQIDAAFGLSSQIAVRRETFNLQAQAVAEQIRHLQTMQALLQHLSACAHAQHLDCPEFQALLNEVLPQQQ</sequence>